<keyword evidence="2 3" id="KW-0539">Nucleus</keyword>
<reference evidence="6 7" key="1">
    <citation type="journal article" date="2018" name="J. Allergy Clin. Immunol.">
        <title>High-quality assembly of Dermatophagoides pteronyssinus genome and transcriptome reveals a wide range of novel allergens.</title>
        <authorList>
            <person name="Liu X.Y."/>
            <person name="Yang K.Y."/>
            <person name="Wang M.Q."/>
            <person name="Kwok J.S."/>
            <person name="Zeng X."/>
            <person name="Yang Z."/>
            <person name="Xiao X.J."/>
            <person name="Lau C.P."/>
            <person name="Li Y."/>
            <person name="Huang Z.M."/>
            <person name="Ba J.G."/>
            <person name="Yim A.K."/>
            <person name="Ouyang C.Y."/>
            <person name="Ngai S.M."/>
            <person name="Chan T.F."/>
            <person name="Leung E.L."/>
            <person name="Liu L."/>
            <person name="Liu Z.G."/>
            <person name="Tsui S.K."/>
        </authorList>
    </citation>
    <scope>NUCLEOTIDE SEQUENCE [LARGE SCALE GENOMIC DNA]</scope>
    <source>
        <strain evidence="6">Derp</strain>
    </source>
</reference>
<evidence type="ECO:0000259" key="5">
    <source>
        <dbReference type="PROSITE" id="PS50039"/>
    </source>
</evidence>
<evidence type="ECO:0000313" key="7">
    <source>
        <dbReference type="Proteomes" id="UP000887458"/>
    </source>
</evidence>
<reference evidence="6 7" key="2">
    <citation type="journal article" date="2022" name="Mol. Biol. Evol.">
        <title>Comparative Genomics Reveals Insights into the Divergent Evolution of Astigmatic Mites and Household Pest Adaptations.</title>
        <authorList>
            <person name="Xiong Q."/>
            <person name="Wan A.T."/>
            <person name="Liu X."/>
            <person name="Fung C.S."/>
            <person name="Xiao X."/>
            <person name="Malainual N."/>
            <person name="Hou J."/>
            <person name="Wang L."/>
            <person name="Wang M."/>
            <person name="Yang K.Y."/>
            <person name="Cui Y."/>
            <person name="Leung E.L."/>
            <person name="Nong W."/>
            <person name="Shin S.K."/>
            <person name="Au S.W."/>
            <person name="Jeong K.Y."/>
            <person name="Chew F.T."/>
            <person name="Hui J.H."/>
            <person name="Leung T.F."/>
            <person name="Tungtrongchitr A."/>
            <person name="Zhong N."/>
            <person name="Liu Z."/>
            <person name="Tsui S.K."/>
        </authorList>
    </citation>
    <scope>NUCLEOTIDE SEQUENCE [LARGE SCALE GENOMIC DNA]</scope>
    <source>
        <strain evidence="6">Derp</strain>
    </source>
</reference>
<feature type="domain" description="Fork-head" evidence="5">
    <location>
        <begin position="151"/>
        <end position="245"/>
    </location>
</feature>
<gene>
    <name evidence="6" type="primary">FOXC2</name>
    <name evidence="6" type="ORF">DERP_000785</name>
</gene>
<dbReference type="InterPro" id="IPR030456">
    <property type="entry name" value="TF_fork_head_CS_2"/>
</dbReference>
<evidence type="ECO:0000256" key="3">
    <source>
        <dbReference type="PROSITE-ProRule" id="PRU00089"/>
    </source>
</evidence>
<comment type="caution">
    <text evidence="6">The sequence shown here is derived from an EMBL/GenBank/DDBJ whole genome shotgun (WGS) entry which is preliminary data.</text>
</comment>
<dbReference type="PROSITE" id="PS50039">
    <property type="entry name" value="FORK_HEAD_3"/>
    <property type="match status" value="1"/>
</dbReference>
<dbReference type="EMBL" id="NJHN03000095">
    <property type="protein sequence ID" value="KAH9416284.1"/>
    <property type="molecule type" value="Genomic_DNA"/>
</dbReference>
<dbReference type="SUPFAM" id="SSF46785">
    <property type="entry name" value="Winged helix' DNA-binding domain"/>
    <property type="match status" value="1"/>
</dbReference>
<dbReference type="PROSITE" id="PS00658">
    <property type="entry name" value="FORK_HEAD_2"/>
    <property type="match status" value="1"/>
</dbReference>
<dbReference type="InterPro" id="IPR036388">
    <property type="entry name" value="WH-like_DNA-bd_sf"/>
</dbReference>
<organism evidence="6 7">
    <name type="scientific">Dermatophagoides pteronyssinus</name>
    <name type="common">European house dust mite</name>
    <dbReference type="NCBI Taxonomy" id="6956"/>
    <lineage>
        <taxon>Eukaryota</taxon>
        <taxon>Metazoa</taxon>
        <taxon>Ecdysozoa</taxon>
        <taxon>Arthropoda</taxon>
        <taxon>Chelicerata</taxon>
        <taxon>Arachnida</taxon>
        <taxon>Acari</taxon>
        <taxon>Acariformes</taxon>
        <taxon>Sarcoptiformes</taxon>
        <taxon>Astigmata</taxon>
        <taxon>Psoroptidia</taxon>
        <taxon>Analgoidea</taxon>
        <taxon>Pyroglyphidae</taxon>
        <taxon>Dermatophagoidinae</taxon>
        <taxon>Dermatophagoides</taxon>
    </lineage>
</organism>
<feature type="compositionally biased region" description="Polar residues" evidence="4">
    <location>
        <begin position="280"/>
        <end position="294"/>
    </location>
</feature>
<dbReference type="PROSITE" id="PS00657">
    <property type="entry name" value="FORK_HEAD_1"/>
    <property type="match status" value="1"/>
</dbReference>
<dbReference type="InterPro" id="IPR018122">
    <property type="entry name" value="TF_fork_head_CS_1"/>
</dbReference>
<evidence type="ECO:0000313" key="6">
    <source>
        <dbReference type="EMBL" id="KAH9416284.1"/>
    </source>
</evidence>
<evidence type="ECO:0000256" key="4">
    <source>
        <dbReference type="SAM" id="MobiDB-lite"/>
    </source>
</evidence>
<name>A0ABQ8J141_DERPT</name>
<dbReference type="InterPro" id="IPR050211">
    <property type="entry name" value="FOX_domain-containing"/>
</dbReference>
<comment type="subcellular location">
    <subcellularLocation>
        <location evidence="3">Nucleus</location>
    </subcellularLocation>
</comment>
<dbReference type="PRINTS" id="PR00053">
    <property type="entry name" value="FORKHEAD"/>
</dbReference>
<dbReference type="Proteomes" id="UP000887458">
    <property type="component" value="Unassembled WGS sequence"/>
</dbReference>
<dbReference type="Pfam" id="PF00250">
    <property type="entry name" value="Forkhead"/>
    <property type="match status" value="1"/>
</dbReference>
<proteinExistence type="predicted"/>
<feature type="region of interest" description="Disordered" evidence="4">
    <location>
        <begin position="267"/>
        <end position="294"/>
    </location>
</feature>
<feature type="compositionally biased region" description="Polar residues" evidence="4">
    <location>
        <begin position="40"/>
        <end position="54"/>
    </location>
</feature>
<protein>
    <submittedName>
        <fullName evidence="6">Forkhead box C2 (MFH-1, mesenchyme forkhead 1)</fullName>
    </submittedName>
</protein>
<evidence type="ECO:0000256" key="1">
    <source>
        <dbReference type="ARBA" id="ARBA00023125"/>
    </source>
</evidence>
<dbReference type="PANTHER" id="PTHR11829">
    <property type="entry name" value="FORKHEAD BOX PROTEIN"/>
    <property type="match status" value="1"/>
</dbReference>
<sequence>MNHHHQQQPHQYELLLDQNHQQQNSDDYYNDLSYQTSPYTTNTMIMSPDSFHSYNHQPHHHLNPNSHHQQQQQQQPKQKHSDSSDHHSILNECCITTTTTTTNSINNDTDNHTAMINADNINQSSSTTITTTINDDNITNDTSLLSKEIVKPPYSYIALIAMAIQNAPNNKVTLSGIYQFIMDKFIFYRENKQGWQNSIRHNLSLNECFIKVARDDKKTGKGSYWTLHPESFNMFENGSYLRRRRRFKRKNEKLLASNRLKLIKRTRKTKTKLAKENDKNPTSTQINESFDCPPQNSKSLVTIKDLQQQQSDQNDLNPRDQQQQHLQYYSITTTDIDDDKTIENCQPNNDSKCEINDSSTTVKNSNIQCLFNQTKSTNDSNQHYHHQQNQLPSATIKHYPTLSNQHYYDECSVSTVANSHYNNIDADNDGSIDYYSISHPHQQQQSSSNEYCKTSINNDYYNRQQQQHSIDSSTIKSCQHHHHPHQLSSINSNTFPLEYPLSIVVPTNQIVNNFNLNKTRITNQQIATDLSCLDMMMMTNWETSFYRSHQHQQPQQQQQQFIGQDNNHGMIIDPNGSILSNTPPQTPAIITTKLEIQTTDIINDYNQ</sequence>
<keyword evidence="1 3" id="KW-0238">DNA-binding</keyword>
<dbReference type="InterPro" id="IPR001766">
    <property type="entry name" value="Fork_head_dom"/>
</dbReference>
<dbReference type="InterPro" id="IPR036390">
    <property type="entry name" value="WH_DNA-bd_sf"/>
</dbReference>
<feature type="compositionally biased region" description="Low complexity" evidence="4">
    <location>
        <begin position="63"/>
        <end position="76"/>
    </location>
</feature>
<feature type="DNA-binding region" description="Fork-head" evidence="3">
    <location>
        <begin position="151"/>
        <end position="245"/>
    </location>
</feature>
<keyword evidence="7" id="KW-1185">Reference proteome</keyword>
<evidence type="ECO:0000256" key="2">
    <source>
        <dbReference type="ARBA" id="ARBA00023242"/>
    </source>
</evidence>
<dbReference type="Gene3D" id="1.10.10.10">
    <property type="entry name" value="Winged helix-like DNA-binding domain superfamily/Winged helix DNA-binding domain"/>
    <property type="match status" value="1"/>
</dbReference>
<dbReference type="PANTHER" id="PTHR11829:SF388">
    <property type="entry name" value="FORK HEAD DOMAIN-CONTAINING PROTEIN L1-RELATED"/>
    <property type="match status" value="1"/>
</dbReference>
<dbReference type="SMART" id="SM00339">
    <property type="entry name" value="FH"/>
    <property type="match status" value="1"/>
</dbReference>
<accession>A0ABQ8J141</accession>
<feature type="region of interest" description="Disordered" evidence="4">
    <location>
        <begin position="40"/>
        <end position="86"/>
    </location>
</feature>